<proteinExistence type="predicted"/>
<reference evidence="2 3" key="1">
    <citation type="journal article" date="2017" name="Curr. Microbiol.">
        <title>Mucilaginibacter ginsenosidivorans sp. nov., Isolated from Soil of Ginseng Field.</title>
        <authorList>
            <person name="Kim M.M."/>
            <person name="Siddiqi M.Z."/>
            <person name="Im W.T."/>
        </authorList>
    </citation>
    <scope>NUCLEOTIDE SEQUENCE [LARGE SCALE GENOMIC DNA]</scope>
    <source>
        <strain evidence="2 3">Gsoil 3017</strain>
    </source>
</reference>
<sequence length="66" mass="7255">MQKKTFPGEKEEMPVTPHKPEIERPGDPKTPQIPQEDPNRIPPEITPQQQPPQEAPPGQSGNVPAG</sequence>
<dbReference type="KEGG" id="mgin:FRZ54_14295"/>
<feature type="region of interest" description="Disordered" evidence="1">
    <location>
        <begin position="1"/>
        <end position="66"/>
    </location>
</feature>
<keyword evidence="3" id="KW-1185">Reference proteome</keyword>
<protein>
    <submittedName>
        <fullName evidence="2">Uncharacterized protein</fullName>
    </submittedName>
</protein>
<dbReference type="Proteomes" id="UP000321479">
    <property type="component" value="Chromosome"/>
</dbReference>
<name>A0A5B8UYB4_9SPHI</name>
<accession>A0A5B8UYB4</accession>
<gene>
    <name evidence="2" type="ORF">FRZ54_14295</name>
</gene>
<dbReference type="RefSeq" id="WP_147032269.1">
    <property type="nucleotide sequence ID" value="NZ_CP042436.1"/>
</dbReference>
<evidence type="ECO:0000313" key="2">
    <source>
        <dbReference type="EMBL" id="QEC63695.1"/>
    </source>
</evidence>
<organism evidence="2 3">
    <name type="scientific">Mucilaginibacter ginsenosidivorans</name>
    <dbReference type="NCBI Taxonomy" id="398053"/>
    <lineage>
        <taxon>Bacteria</taxon>
        <taxon>Pseudomonadati</taxon>
        <taxon>Bacteroidota</taxon>
        <taxon>Sphingobacteriia</taxon>
        <taxon>Sphingobacteriales</taxon>
        <taxon>Sphingobacteriaceae</taxon>
        <taxon>Mucilaginibacter</taxon>
    </lineage>
</organism>
<dbReference type="AlphaFoldDB" id="A0A5B8UYB4"/>
<feature type="compositionally biased region" description="Pro residues" evidence="1">
    <location>
        <begin position="40"/>
        <end position="55"/>
    </location>
</feature>
<dbReference type="EMBL" id="CP042436">
    <property type="protein sequence ID" value="QEC63695.1"/>
    <property type="molecule type" value="Genomic_DNA"/>
</dbReference>
<feature type="compositionally biased region" description="Basic and acidic residues" evidence="1">
    <location>
        <begin position="1"/>
        <end position="27"/>
    </location>
</feature>
<evidence type="ECO:0000313" key="3">
    <source>
        <dbReference type="Proteomes" id="UP000321479"/>
    </source>
</evidence>
<evidence type="ECO:0000256" key="1">
    <source>
        <dbReference type="SAM" id="MobiDB-lite"/>
    </source>
</evidence>